<reference evidence="3 4" key="1">
    <citation type="submission" date="2019-06" db="EMBL/GenBank/DDBJ databases">
        <title>The draft genome of Rhizobium smilacinae PTYR-5.</title>
        <authorList>
            <person name="Liu L."/>
            <person name="Li L."/>
            <person name="Zhang X."/>
        </authorList>
    </citation>
    <scope>NUCLEOTIDE SEQUENCE [LARGE SCALE GENOMIC DNA]</scope>
    <source>
        <strain evidence="3 4">PTYR-5</strain>
    </source>
</reference>
<accession>A0A5C4XQG6</accession>
<feature type="transmembrane region" description="Helical" evidence="2">
    <location>
        <begin position="45"/>
        <end position="71"/>
    </location>
</feature>
<evidence type="ECO:0000313" key="4">
    <source>
        <dbReference type="Proteomes" id="UP000311605"/>
    </source>
</evidence>
<feature type="region of interest" description="Disordered" evidence="1">
    <location>
        <begin position="190"/>
        <end position="213"/>
    </location>
</feature>
<dbReference type="InterPro" id="IPR010865">
    <property type="entry name" value="DUF1499"/>
</dbReference>
<keyword evidence="2" id="KW-0472">Membrane</keyword>
<dbReference type="RefSeq" id="WP_139674388.1">
    <property type="nucleotide sequence ID" value="NZ_VDMN01000001.1"/>
</dbReference>
<comment type="caution">
    <text evidence="3">The sequence shown here is derived from an EMBL/GenBank/DDBJ whole genome shotgun (WGS) entry which is preliminary data.</text>
</comment>
<dbReference type="Proteomes" id="UP000311605">
    <property type="component" value="Unassembled WGS sequence"/>
</dbReference>
<proteinExistence type="predicted"/>
<feature type="transmembrane region" description="Helical" evidence="2">
    <location>
        <begin position="83"/>
        <end position="102"/>
    </location>
</feature>
<gene>
    <name evidence="3" type="ORF">FHP24_06270</name>
</gene>
<protein>
    <submittedName>
        <fullName evidence="3">DUF1499 domain-containing protein</fullName>
    </submittedName>
</protein>
<evidence type="ECO:0000313" key="3">
    <source>
        <dbReference type="EMBL" id="TNM65836.1"/>
    </source>
</evidence>
<organism evidence="3 4">
    <name type="scientific">Aliirhizobium smilacinae</name>
    <dbReference type="NCBI Taxonomy" id="1395944"/>
    <lineage>
        <taxon>Bacteria</taxon>
        <taxon>Pseudomonadati</taxon>
        <taxon>Pseudomonadota</taxon>
        <taxon>Alphaproteobacteria</taxon>
        <taxon>Hyphomicrobiales</taxon>
        <taxon>Rhizobiaceae</taxon>
        <taxon>Aliirhizobium</taxon>
    </lineage>
</organism>
<keyword evidence="4" id="KW-1185">Reference proteome</keyword>
<dbReference type="OrthoDB" id="1523552at2"/>
<dbReference type="EMBL" id="VDMN01000001">
    <property type="protein sequence ID" value="TNM65836.1"/>
    <property type="molecule type" value="Genomic_DNA"/>
</dbReference>
<keyword evidence="2" id="KW-1133">Transmembrane helix</keyword>
<evidence type="ECO:0000256" key="1">
    <source>
        <dbReference type="SAM" id="MobiDB-lite"/>
    </source>
</evidence>
<feature type="compositionally biased region" description="Basic and acidic residues" evidence="1">
    <location>
        <begin position="192"/>
        <end position="202"/>
    </location>
</feature>
<keyword evidence="2" id="KW-0812">Transmembrane</keyword>
<evidence type="ECO:0000256" key="2">
    <source>
        <dbReference type="SAM" id="Phobius"/>
    </source>
</evidence>
<dbReference type="AlphaFoldDB" id="A0A5C4XQG6"/>
<dbReference type="Pfam" id="PF07386">
    <property type="entry name" value="DUF1499"/>
    <property type="match status" value="1"/>
</dbReference>
<sequence>MTVRFVRPVSHSAYLGRRLALSALLLFLLVVLAHRFGPLIEPDFLALLFLSAAIAAVSLPLSLIGIVRLWQVGADGGIAATKGLIYAALPLGTVVYGAMQYYTAPAIYDISTDLTDPPAFISEPHFAQRWLPRPPAPAAGERRAQFAAYPGLIGRRYEGALDRVYDGVRKASLSARIAIAKTEGLSLVEPDLTERSAPKDDQAPVPDIAPVPMPRPEPSLDAAVGNPTEVVLQGATRTLIAGLRFDVVIRLREDAETTFVDIRVVSRYGPHDLGFGAEIAEDFLDRLDTELLGLAGG</sequence>
<name>A0A5C4XQG6_9HYPH</name>